<accession>A0A3B0SUR9</accession>
<dbReference type="GO" id="GO:0034628">
    <property type="term" value="P:'de novo' NAD+ biosynthetic process from L-aspartate"/>
    <property type="evidence" value="ECO:0007669"/>
    <property type="project" value="TreeGrafter"/>
</dbReference>
<dbReference type="InterPro" id="IPR005288">
    <property type="entry name" value="NadB"/>
</dbReference>
<protein>
    <submittedName>
        <fullName evidence="6">L-aspartate oxidase</fullName>
        <ecNumber evidence="6">1.4.3.16</ecNumber>
    </submittedName>
</protein>
<dbReference type="SUPFAM" id="SSF51905">
    <property type="entry name" value="FAD/NAD(P)-binding domain"/>
    <property type="match status" value="1"/>
</dbReference>
<organism evidence="6">
    <name type="scientific">hydrothermal vent metagenome</name>
    <dbReference type="NCBI Taxonomy" id="652676"/>
    <lineage>
        <taxon>unclassified sequences</taxon>
        <taxon>metagenomes</taxon>
        <taxon>ecological metagenomes</taxon>
    </lineage>
</organism>
<comment type="cofactor">
    <cofactor evidence="1">
        <name>FAD</name>
        <dbReference type="ChEBI" id="CHEBI:57692"/>
    </cofactor>
</comment>
<reference evidence="6" key="1">
    <citation type="submission" date="2018-06" db="EMBL/GenBank/DDBJ databases">
        <authorList>
            <person name="Zhirakovskaya E."/>
        </authorList>
    </citation>
    <scope>NUCLEOTIDE SEQUENCE</scope>
</reference>
<name>A0A3B0SUR9_9ZZZZ</name>
<proteinExistence type="predicted"/>
<keyword evidence="2" id="KW-0285">Flavoprotein</keyword>
<keyword evidence="4 6" id="KW-0560">Oxidoreductase</keyword>
<gene>
    <name evidence="6" type="ORF">MNBD_ALPHA01-2410</name>
</gene>
<evidence type="ECO:0000313" key="6">
    <source>
        <dbReference type="EMBL" id="VAW00254.1"/>
    </source>
</evidence>
<evidence type="ECO:0000256" key="2">
    <source>
        <dbReference type="ARBA" id="ARBA00022630"/>
    </source>
</evidence>
<dbReference type="PANTHER" id="PTHR42716:SF2">
    <property type="entry name" value="L-ASPARTATE OXIDASE, CHLOROPLASTIC"/>
    <property type="match status" value="1"/>
</dbReference>
<feature type="non-terminal residue" evidence="6">
    <location>
        <position position="103"/>
    </location>
</feature>
<dbReference type="InterPro" id="IPR036188">
    <property type="entry name" value="FAD/NAD-bd_sf"/>
</dbReference>
<dbReference type="AlphaFoldDB" id="A0A3B0SUR9"/>
<dbReference type="GO" id="GO:0008734">
    <property type="term" value="F:L-aspartate oxidase activity"/>
    <property type="evidence" value="ECO:0007669"/>
    <property type="project" value="UniProtKB-EC"/>
</dbReference>
<evidence type="ECO:0000256" key="1">
    <source>
        <dbReference type="ARBA" id="ARBA00001974"/>
    </source>
</evidence>
<dbReference type="InterPro" id="IPR003953">
    <property type="entry name" value="FAD-dep_OxRdtase_2_FAD-bd"/>
</dbReference>
<evidence type="ECO:0000259" key="5">
    <source>
        <dbReference type="Pfam" id="PF00890"/>
    </source>
</evidence>
<evidence type="ECO:0000256" key="3">
    <source>
        <dbReference type="ARBA" id="ARBA00022827"/>
    </source>
</evidence>
<dbReference type="Gene3D" id="3.50.50.60">
    <property type="entry name" value="FAD/NAD(P)-binding domain"/>
    <property type="match status" value="1"/>
</dbReference>
<sequence>MSIFHDFDVLVIGSGAAGLTLGLKVADHAKVAILSKNKLSEGSTFWAQGGIAAVLDNRDTTESHIEDTMATGAGLCHKDIVTDVVEDGREAIDWLVKQGVAFT</sequence>
<feature type="domain" description="FAD-dependent oxidoreductase 2 FAD-binding" evidence="5">
    <location>
        <begin position="8"/>
        <end position="102"/>
    </location>
</feature>
<evidence type="ECO:0000256" key="4">
    <source>
        <dbReference type="ARBA" id="ARBA00023002"/>
    </source>
</evidence>
<dbReference type="PANTHER" id="PTHR42716">
    <property type="entry name" value="L-ASPARTATE OXIDASE"/>
    <property type="match status" value="1"/>
</dbReference>
<dbReference type="EMBL" id="UOEJ01000131">
    <property type="protein sequence ID" value="VAW00254.1"/>
    <property type="molecule type" value="Genomic_DNA"/>
</dbReference>
<dbReference type="Pfam" id="PF00890">
    <property type="entry name" value="FAD_binding_2"/>
    <property type="match status" value="1"/>
</dbReference>
<dbReference type="EC" id="1.4.3.16" evidence="6"/>
<keyword evidence="3" id="KW-0274">FAD</keyword>